<keyword evidence="2" id="KW-0561">Oxygen transport</keyword>
<dbReference type="PROSITE" id="PS00550">
    <property type="entry name" value="HEMERYTHRINS"/>
    <property type="match status" value="1"/>
</dbReference>
<evidence type="ECO:0000259" key="5">
    <source>
        <dbReference type="Pfam" id="PF01814"/>
    </source>
</evidence>
<dbReference type="CDD" id="cd12107">
    <property type="entry name" value="Hemerythrin"/>
    <property type="match status" value="1"/>
</dbReference>
<dbReference type="GO" id="GO:0046872">
    <property type="term" value="F:metal ion binding"/>
    <property type="evidence" value="ECO:0007669"/>
    <property type="project" value="UniProtKB-KW"/>
</dbReference>
<dbReference type="Pfam" id="PF01814">
    <property type="entry name" value="Hemerythrin"/>
    <property type="match status" value="1"/>
</dbReference>
<reference evidence="7" key="1">
    <citation type="journal article" date="2023" name="Int. J. Syst. Evol. Microbiol.">
        <title>Mesoterricola silvestris gen. nov., sp. nov., Mesoterricola sediminis sp. nov., Geothrix oryzae sp. nov., Geothrix edaphica sp. nov., Geothrix rubra sp. nov., and Geothrix limicola sp. nov., six novel members of Acidobacteriota isolated from soils.</title>
        <authorList>
            <person name="Itoh H."/>
            <person name="Sugisawa Y."/>
            <person name="Mise K."/>
            <person name="Xu Z."/>
            <person name="Kuniyasu M."/>
            <person name="Ushijima N."/>
            <person name="Kawano K."/>
            <person name="Kobayashi E."/>
            <person name="Shiratori Y."/>
            <person name="Masuda Y."/>
            <person name="Senoo K."/>
        </authorList>
    </citation>
    <scope>NUCLEOTIDE SEQUENCE [LARGE SCALE GENOMIC DNA]</scope>
    <source>
        <strain evidence="7">W79</strain>
    </source>
</reference>
<feature type="domain" description="Hemerythrin-like" evidence="5">
    <location>
        <begin position="15"/>
        <end position="124"/>
    </location>
</feature>
<proteinExistence type="inferred from homology"/>
<evidence type="ECO:0000256" key="3">
    <source>
        <dbReference type="ARBA" id="ARBA00022723"/>
    </source>
</evidence>
<keyword evidence="3" id="KW-0479">Metal-binding</keyword>
<dbReference type="SUPFAM" id="SSF47188">
    <property type="entry name" value="Hemerythrin-like"/>
    <property type="match status" value="1"/>
</dbReference>
<dbReference type="Proteomes" id="UP001238179">
    <property type="component" value="Chromosome"/>
</dbReference>
<dbReference type="Gene3D" id="1.20.120.50">
    <property type="entry name" value="Hemerythrin-like"/>
    <property type="match status" value="1"/>
</dbReference>
<organism evidence="6 7">
    <name type="scientific">Mesoterricola silvestris</name>
    <dbReference type="NCBI Taxonomy" id="2927979"/>
    <lineage>
        <taxon>Bacteria</taxon>
        <taxon>Pseudomonadati</taxon>
        <taxon>Acidobacteriota</taxon>
        <taxon>Holophagae</taxon>
        <taxon>Holophagales</taxon>
        <taxon>Holophagaceae</taxon>
        <taxon>Mesoterricola</taxon>
    </lineage>
</organism>
<dbReference type="GO" id="GO:0005344">
    <property type="term" value="F:oxygen carrier activity"/>
    <property type="evidence" value="ECO:0007669"/>
    <property type="project" value="UniProtKB-KW"/>
</dbReference>
<gene>
    <name evidence="6" type="ORF">METEAL_21530</name>
</gene>
<dbReference type="InterPro" id="IPR016131">
    <property type="entry name" value="Haemerythrin_Fe_BS"/>
</dbReference>
<dbReference type="AlphaFoldDB" id="A0AA48K8J3"/>
<evidence type="ECO:0000256" key="4">
    <source>
        <dbReference type="ARBA" id="ARBA00023004"/>
    </source>
</evidence>
<dbReference type="PANTHER" id="PTHR37164:SF1">
    <property type="entry name" value="BACTERIOHEMERYTHRIN"/>
    <property type="match status" value="1"/>
</dbReference>
<evidence type="ECO:0000256" key="1">
    <source>
        <dbReference type="ARBA" id="ARBA00010587"/>
    </source>
</evidence>
<evidence type="ECO:0000313" key="6">
    <source>
        <dbReference type="EMBL" id="BDU72979.1"/>
    </source>
</evidence>
<dbReference type="EMBL" id="AP027080">
    <property type="protein sequence ID" value="BDU72979.1"/>
    <property type="molecule type" value="Genomic_DNA"/>
</dbReference>
<protein>
    <submittedName>
        <fullName evidence="6">Hemerythrin</fullName>
    </submittedName>
</protein>
<dbReference type="NCBIfam" id="TIGR02481">
    <property type="entry name" value="hemeryth_dom"/>
    <property type="match status" value="1"/>
</dbReference>
<keyword evidence="7" id="KW-1185">Reference proteome</keyword>
<comment type="similarity">
    <text evidence="1">Belongs to the hemerythrin family.</text>
</comment>
<dbReference type="NCBIfam" id="NF033749">
    <property type="entry name" value="bact_hemeryth"/>
    <property type="match status" value="1"/>
</dbReference>
<keyword evidence="2" id="KW-0813">Transport</keyword>
<name>A0AA48K8J3_9BACT</name>
<dbReference type="KEGG" id="msil:METEAL_21530"/>
<evidence type="ECO:0000256" key="2">
    <source>
        <dbReference type="ARBA" id="ARBA00022621"/>
    </source>
</evidence>
<dbReference type="InterPro" id="IPR012312">
    <property type="entry name" value="Hemerythrin-like"/>
</dbReference>
<sequence>MEPMVWQGNWEMGETRLDGQHRAMVRAINLLATRLQEGRPREGVNRSITFLMIYAELHFREEEAAMEACGYPELSVHVAQHRECSRRIEDMLAKWREGDSGLLTEVIAFFNYWLTEHLGNADRRFSEYLRRPA</sequence>
<keyword evidence="4" id="KW-0408">Iron</keyword>
<dbReference type="InterPro" id="IPR035938">
    <property type="entry name" value="Hemerythrin-like_sf"/>
</dbReference>
<dbReference type="InterPro" id="IPR012827">
    <property type="entry name" value="Hemerythrin_metal-bd"/>
</dbReference>
<evidence type="ECO:0000313" key="7">
    <source>
        <dbReference type="Proteomes" id="UP001238179"/>
    </source>
</evidence>
<accession>A0AA48K8J3</accession>
<dbReference type="PANTHER" id="PTHR37164">
    <property type="entry name" value="BACTERIOHEMERYTHRIN"/>
    <property type="match status" value="1"/>
</dbReference>
<dbReference type="RefSeq" id="WP_316411624.1">
    <property type="nucleotide sequence ID" value="NZ_AP027080.1"/>
</dbReference>
<dbReference type="InterPro" id="IPR050669">
    <property type="entry name" value="Hemerythrin"/>
</dbReference>